<accession>A0AB33AJU1</accession>
<dbReference type="GO" id="GO:0003700">
    <property type="term" value="F:DNA-binding transcription factor activity"/>
    <property type="evidence" value="ECO:0007669"/>
    <property type="project" value="InterPro"/>
</dbReference>
<gene>
    <name evidence="1" type="ORF">KE3_0225</name>
    <name evidence="2" type="ORF">KE3_0383</name>
</gene>
<dbReference type="EMBL" id="CP003025">
    <property type="protein sequence ID" value="AGS04800.1"/>
    <property type="molecule type" value="Genomic_DNA"/>
</dbReference>
<sequence>MFLFPKSFYNKITLKIKGKKEIETVDFERYFQTVKPIILKLRRYYFVKLWDYEDWIQEGRIIFFELVEEHPDLLINEGKRYSYFKTKFSNHVKDIIRHQESFKRKFNRMPYEEIGDISHCVPQVSFFEVADYVAYQDSLARLRRTLGREDRLKLEKVIRGERFEGKKDFLKSIEPYFSDFRP</sequence>
<organism evidence="1 3">
    <name type="scientific">Streptococcus lutetiensis 033</name>
    <dbReference type="NCBI Taxonomy" id="1076934"/>
    <lineage>
        <taxon>Bacteria</taxon>
        <taxon>Bacillati</taxon>
        <taxon>Bacillota</taxon>
        <taxon>Bacilli</taxon>
        <taxon>Lactobacillales</taxon>
        <taxon>Streptococcaceae</taxon>
        <taxon>Streptococcus</taxon>
    </lineage>
</organism>
<reference evidence="1 3" key="1">
    <citation type="journal article" date="2013" name="BMC Microbiol.">
        <title>Dynamics of fecal microbial communities in children with diarrhea of unknown etiology and genomic analysis of associated Streptococcus lutetiensis.</title>
        <authorList>
            <person name="Jin D."/>
            <person name="Chen C."/>
            <person name="Li L."/>
            <person name="Lu S."/>
            <person name="Li Z."/>
            <person name="Zhou Z."/>
            <person name="Jing H."/>
            <person name="Xu Y."/>
            <person name="Du P."/>
            <person name="Wang H."/>
            <person name="Xiong Y."/>
            <person name="Zheng H."/>
            <person name="Bai X."/>
            <person name="Sun H."/>
            <person name="Wang L."/>
            <person name="Ye C."/>
            <person name="Gottschalk M."/>
            <person name="Xu J."/>
        </authorList>
    </citation>
    <scope>NUCLEOTIDE SEQUENCE [LARGE SCALE GENOMIC DNA]</scope>
    <source>
        <strain evidence="1 3">033</strain>
    </source>
</reference>
<proteinExistence type="predicted"/>
<evidence type="ECO:0000313" key="2">
    <source>
        <dbReference type="EMBL" id="AGS04912.1"/>
    </source>
</evidence>
<evidence type="ECO:0000313" key="1">
    <source>
        <dbReference type="EMBL" id="AGS04800.1"/>
    </source>
</evidence>
<dbReference type="EMBL" id="CP003025">
    <property type="protein sequence ID" value="AGS04912.1"/>
    <property type="molecule type" value="Genomic_DNA"/>
</dbReference>
<dbReference type="KEGG" id="slu:KE3_0225"/>
<name>A0AB33AJU1_9STRE</name>
<dbReference type="InterPro" id="IPR013325">
    <property type="entry name" value="RNA_pol_sigma_r2"/>
</dbReference>
<dbReference type="AlphaFoldDB" id="A0AB33AJU1"/>
<protein>
    <submittedName>
        <fullName evidence="1">Competence-specific sigma factor ComX</fullName>
    </submittedName>
</protein>
<dbReference type="SUPFAM" id="SSF88946">
    <property type="entry name" value="Sigma2 domain of RNA polymerase sigma factors"/>
    <property type="match status" value="1"/>
</dbReference>
<dbReference type="Proteomes" id="UP000015268">
    <property type="component" value="Chromosome"/>
</dbReference>
<dbReference type="GO" id="GO:0006352">
    <property type="term" value="P:DNA-templated transcription initiation"/>
    <property type="evidence" value="ECO:0007669"/>
    <property type="project" value="InterPro"/>
</dbReference>
<keyword evidence="3" id="KW-1185">Reference proteome</keyword>
<dbReference type="KEGG" id="slu:KE3_0383"/>
<evidence type="ECO:0000313" key="3">
    <source>
        <dbReference type="Proteomes" id="UP000015268"/>
    </source>
</evidence>